<protein>
    <recommendedName>
        <fullName evidence="2">Protein kinase domain-containing protein</fullName>
    </recommendedName>
</protein>
<dbReference type="InterPro" id="IPR011009">
    <property type="entry name" value="Kinase-like_dom_sf"/>
</dbReference>
<dbReference type="OrthoDB" id="535945at2759"/>
<dbReference type="Gene3D" id="1.10.510.10">
    <property type="entry name" value="Transferase(Phosphotransferase) domain 1"/>
    <property type="match status" value="1"/>
</dbReference>
<dbReference type="InterPro" id="IPR051681">
    <property type="entry name" value="Ser/Thr_Kinases-Pseudokinases"/>
</dbReference>
<gene>
    <name evidence="3" type="ORF">Glove_86g6</name>
</gene>
<keyword evidence="1" id="KW-0067">ATP-binding</keyword>
<dbReference type="Pfam" id="PF07714">
    <property type="entry name" value="PK_Tyr_Ser-Thr"/>
    <property type="match status" value="1"/>
</dbReference>
<feature type="domain" description="Protein kinase" evidence="2">
    <location>
        <begin position="59"/>
        <end position="336"/>
    </location>
</feature>
<sequence>MSSGKICPCPECNQEYTSNYWKWCKQCKSKHFQNDFNNWTSGNDEINKFIKDAQLNANDLKIKQIGKGRFGTIHYARWIDGFIRKWDIENQQWKRWGEVEVALKKFDNFVNFNDVLNKMEIHFKTYTGSKYNFTSIRFYGITQDPETHSYMMVLEYAKNGNLREYLKINFNNISWRQKLHNLQELSLNLMNIHELDIVHQDFHPGNILSYNFKNHMQISDFGLSKLIGANPNNPEKKNIVGVLPYTEVLSDDEEYTKAADVYSFGIIAYEMITGFPPYPDIPHDEDLAIKICNGLRPKIPFHTPKLITRIIMRCWDARVTNRPTFEELADELHKYCHGLRRTIGKVTRISPNKLKKITR</sequence>
<dbReference type="PRINTS" id="PR00109">
    <property type="entry name" value="TYRKINASE"/>
</dbReference>
<proteinExistence type="predicted"/>
<keyword evidence="1" id="KW-0547">Nucleotide-binding</keyword>
<comment type="caution">
    <text evidence="3">The sequence shown here is derived from an EMBL/GenBank/DDBJ whole genome shotgun (WGS) entry which is preliminary data.</text>
</comment>
<dbReference type="PROSITE" id="PS50011">
    <property type="entry name" value="PROTEIN_KINASE_DOM"/>
    <property type="match status" value="1"/>
</dbReference>
<dbReference type="GO" id="GO:0005524">
    <property type="term" value="F:ATP binding"/>
    <property type="evidence" value="ECO:0007669"/>
    <property type="project" value="UniProtKB-UniRule"/>
</dbReference>
<feature type="binding site" evidence="1">
    <location>
        <position position="85"/>
    </location>
    <ligand>
        <name>ATP</name>
        <dbReference type="ChEBI" id="CHEBI:30616"/>
    </ligand>
</feature>
<dbReference type="SUPFAM" id="SSF56112">
    <property type="entry name" value="Protein kinase-like (PK-like)"/>
    <property type="match status" value="1"/>
</dbReference>
<dbReference type="STRING" id="1348612.A0A397J7H5"/>
<dbReference type="InterPro" id="IPR000719">
    <property type="entry name" value="Prot_kinase_dom"/>
</dbReference>
<name>A0A397J7H5_9GLOM</name>
<evidence type="ECO:0000259" key="2">
    <source>
        <dbReference type="PROSITE" id="PS50011"/>
    </source>
</evidence>
<organism evidence="3 4">
    <name type="scientific">Diversispora epigaea</name>
    <dbReference type="NCBI Taxonomy" id="1348612"/>
    <lineage>
        <taxon>Eukaryota</taxon>
        <taxon>Fungi</taxon>
        <taxon>Fungi incertae sedis</taxon>
        <taxon>Mucoromycota</taxon>
        <taxon>Glomeromycotina</taxon>
        <taxon>Glomeromycetes</taxon>
        <taxon>Diversisporales</taxon>
        <taxon>Diversisporaceae</taxon>
        <taxon>Diversispora</taxon>
    </lineage>
</organism>
<accession>A0A397J7H5</accession>
<dbReference type="PROSITE" id="PS00107">
    <property type="entry name" value="PROTEIN_KINASE_ATP"/>
    <property type="match status" value="1"/>
</dbReference>
<dbReference type="InterPro" id="IPR001245">
    <property type="entry name" value="Ser-Thr/Tyr_kinase_cat_dom"/>
</dbReference>
<reference evidence="3 4" key="1">
    <citation type="submission" date="2018-08" db="EMBL/GenBank/DDBJ databases">
        <title>Genome and evolution of the arbuscular mycorrhizal fungus Diversispora epigaea (formerly Glomus versiforme) and its bacterial endosymbionts.</title>
        <authorList>
            <person name="Sun X."/>
            <person name="Fei Z."/>
            <person name="Harrison M."/>
        </authorList>
    </citation>
    <scope>NUCLEOTIDE SEQUENCE [LARGE SCALE GENOMIC DNA]</scope>
    <source>
        <strain evidence="3 4">IT104</strain>
    </source>
</reference>
<dbReference type="InterPro" id="IPR017441">
    <property type="entry name" value="Protein_kinase_ATP_BS"/>
</dbReference>
<dbReference type="EMBL" id="PQFF01000082">
    <property type="protein sequence ID" value="RHZ84031.1"/>
    <property type="molecule type" value="Genomic_DNA"/>
</dbReference>
<dbReference type="GO" id="GO:0004674">
    <property type="term" value="F:protein serine/threonine kinase activity"/>
    <property type="evidence" value="ECO:0007669"/>
    <property type="project" value="TreeGrafter"/>
</dbReference>
<dbReference type="Proteomes" id="UP000266861">
    <property type="component" value="Unassembled WGS sequence"/>
</dbReference>
<evidence type="ECO:0000256" key="1">
    <source>
        <dbReference type="PROSITE-ProRule" id="PRU10141"/>
    </source>
</evidence>
<dbReference type="PANTHER" id="PTHR44329">
    <property type="entry name" value="SERINE/THREONINE-PROTEIN KINASE TNNI3K-RELATED"/>
    <property type="match status" value="1"/>
</dbReference>
<dbReference type="AlphaFoldDB" id="A0A397J7H5"/>
<evidence type="ECO:0000313" key="3">
    <source>
        <dbReference type="EMBL" id="RHZ84031.1"/>
    </source>
</evidence>
<keyword evidence="4" id="KW-1185">Reference proteome</keyword>
<evidence type="ECO:0000313" key="4">
    <source>
        <dbReference type="Proteomes" id="UP000266861"/>
    </source>
</evidence>